<organism evidence="1 2">
    <name type="scientific">Sphingobacterium detergens</name>
    <dbReference type="NCBI Taxonomy" id="1145106"/>
    <lineage>
        <taxon>Bacteria</taxon>
        <taxon>Pseudomonadati</taxon>
        <taxon>Bacteroidota</taxon>
        <taxon>Sphingobacteriia</taxon>
        <taxon>Sphingobacteriales</taxon>
        <taxon>Sphingobacteriaceae</taxon>
        <taxon>Sphingobacterium</taxon>
    </lineage>
</organism>
<evidence type="ECO:0000313" key="1">
    <source>
        <dbReference type="EMBL" id="RKE42691.1"/>
    </source>
</evidence>
<gene>
    <name evidence="1" type="ORF">DFQ12_5609</name>
</gene>
<dbReference type="SUPFAM" id="SSF49265">
    <property type="entry name" value="Fibronectin type III"/>
    <property type="match status" value="1"/>
</dbReference>
<dbReference type="AlphaFoldDB" id="A0A420AE18"/>
<evidence type="ECO:0008006" key="3">
    <source>
        <dbReference type="Google" id="ProtNLM"/>
    </source>
</evidence>
<comment type="caution">
    <text evidence="1">The sequence shown here is derived from an EMBL/GenBank/DDBJ whole genome shotgun (WGS) entry which is preliminary data.</text>
</comment>
<proteinExistence type="predicted"/>
<dbReference type="EMBL" id="RAPY01000008">
    <property type="protein sequence ID" value="RKE42691.1"/>
    <property type="molecule type" value="Genomic_DNA"/>
</dbReference>
<accession>A0A420AE18</accession>
<dbReference type="Proteomes" id="UP000286246">
    <property type="component" value="Unassembled WGS sequence"/>
</dbReference>
<keyword evidence="2" id="KW-1185">Reference proteome</keyword>
<dbReference type="OrthoDB" id="658146at2"/>
<protein>
    <recommendedName>
        <fullName evidence="3">Fibronectin type-III domain-containing protein</fullName>
    </recommendedName>
</protein>
<evidence type="ECO:0000313" key="2">
    <source>
        <dbReference type="Proteomes" id="UP000286246"/>
    </source>
</evidence>
<reference evidence="1 2" key="1">
    <citation type="submission" date="2018-09" db="EMBL/GenBank/DDBJ databases">
        <title>Genomic Encyclopedia of Type Strains, Phase III (KMG-III): the genomes of soil and plant-associated and newly described type strains.</title>
        <authorList>
            <person name="Whitman W."/>
        </authorList>
    </citation>
    <scope>NUCLEOTIDE SEQUENCE [LARGE SCALE GENOMIC DNA]</scope>
    <source>
        <strain evidence="1 2">CECT 7938</strain>
    </source>
</reference>
<dbReference type="InterPro" id="IPR036116">
    <property type="entry name" value="FN3_sf"/>
</dbReference>
<sequence>MKYVRAKGGFIRMRDAEMLLAVERIMTCMKNNALFPAPVPSLAKISEAHSDYHDTILAATNGGKYYRAARRESKERLAKLMQQLVHYVNIQCDGDLVKLYQSGFPVLSEKKVGKTPDMPTSAYLRDGRVSGEVAFGFTPVGRDMLYGYCFATGLTADGEPLWWPEEKTSRSFRAYKSGFEIGQQVYFRVRAYNKHGESDWTAAVLLRIR</sequence>
<dbReference type="RefSeq" id="WP_147420490.1">
    <property type="nucleotide sequence ID" value="NZ_RAPY01000008.1"/>
</dbReference>
<name>A0A420AE18_SPHD1</name>